<protein>
    <recommendedName>
        <fullName evidence="1">Reverse transcriptase domain-containing protein</fullName>
    </recommendedName>
</protein>
<dbReference type="GO" id="GO:0007508">
    <property type="term" value="P:larval heart development"/>
    <property type="evidence" value="ECO:0007669"/>
    <property type="project" value="TreeGrafter"/>
</dbReference>
<dbReference type="InterPro" id="IPR036691">
    <property type="entry name" value="Endo/exonu/phosph_ase_sf"/>
</dbReference>
<organism evidence="2">
    <name type="scientific">Scylla olivacea</name>
    <name type="common">Orange mud crab</name>
    <name type="synonym">Cancer olivacea</name>
    <dbReference type="NCBI Taxonomy" id="85551"/>
    <lineage>
        <taxon>Eukaryota</taxon>
        <taxon>Metazoa</taxon>
        <taxon>Ecdysozoa</taxon>
        <taxon>Arthropoda</taxon>
        <taxon>Crustacea</taxon>
        <taxon>Multicrustacea</taxon>
        <taxon>Malacostraca</taxon>
        <taxon>Eumalacostraca</taxon>
        <taxon>Eucarida</taxon>
        <taxon>Decapoda</taxon>
        <taxon>Pleocyemata</taxon>
        <taxon>Brachyura</taxon>
        <taxon>Eubrachyura</taxon>
        <taxon>Portunoidea</taxon>
        <taxon>Portunidae</taxon>
        <taxon>Portuninae</taxon>
        <taxon>Scylla</taxon>
    </lineage>
</organism>
<dbReference type="Pfam" id="PF14529">
    <property type="entry name" value="Exo_endo_phos_2"/>
    <property type="match status" value="1"/>
</dbReference>
<dbReference type="PANTHER" id="PTHR33395">
    <property type="entry name" value="TRANSCRIPTASE, PUTATIVE-RELATED-RELATED"/>
    <property type="match status" value="1"/>
</dbReference>
<dbReference type="InterPro" id="IPR005135">
    <property type="entry name" value="Endo/exonuclease/phosphatase"/>
</dbReference>
<dbReference type="GO" id="GO:0061343">
    <property type="term" value="P:cell adhesion involved in heart morphogenesis"/>
    <property type="evidence" value="ECO:0007669"/>
    <property type="project" value="TreeGrafter"/>
</dbReference>
<dbReference type="EMBL" id="GDRN01110948">
    <property type="protein sequence ID" value="JAI56839.1"/>
    <property type="molecule type" value="Transcribed_RNA"/>
</dbReference>
<dbReference type="GO" id="GO:0031012">
    <property type="term" value="C:extracellular matrix"/>
    <property type="evidence" value="ECO:0007669"/>
    <property type="project" value="TreeGrafter"/>
</dbReference>
<accession>A0A0P4VPM3</accession>
<dbReference type="Pfam" id="PF00078">
    <property type="entry name" value="RVT_1"/>
    <property type="match status" value="1"/>
</dbReference>
<dbReference type="Gene3D" id="3.60.10.10">
    <property type="entry name" value="Endonuclease/exonuclease/phosphatase"/>
    <property type="match status" value="1"/>
</dbReference>
<name>A0A0P4VPM3_SCYOL</name>
<evidence type="ECO:0000259" key="1">
    <source>
        <dbReference type="PROSITE" id="PS50878"/>
    </source>
</evidence>
<dbReference type="CDD" id="cd01650">
    <property type="entry name" value="RT_nLTR_like"/>
    <property type="match status" value="1"/>
</dbReference>
<proteinExistence type="predicted"/>
<dbReference type="PANTHER" id="PTHR33395:SF22">
    <property type="entry name" value="REVERSE TRANSCRIPTASE DOMAIN-CONTAINING PROTEIN"/>
    <property type="match status" value="1"/>
</dbReference>
<dbReference type="InterPro" id="IPR000477">
    <property type="entry name" value="RT_dom"/>
</dbReference>
<dbReference type="AlphaFoldDB" id="A0A0P4VPM3"/>
<sequence>MCNTIKACLINARSLRNKFSDLEALAAVENYHIIGITESWLNSADRDFLAEYNLPGYEMFSSERKDRIGGGVLLYVKASLQPTILKIEKINNIDSVFLHLRVRSKKTAIGLIYRPPVHNVSSDKNLQDQITEISNTFDTVICGDFNLPVNSWGNPLNSHSGHDLYNNLLECSLKQHVQGPTRGDNILDLVLSTNDDLISNVNIGPEFSTSDHKIVSFNINLQAYKDIVSNEKVFIYKKGDYEKLRSILSVTDWNAELGESNIEESWAKFKYILEDAVKTCIPMRKRRPCKRNKPKWWTNNIESQLLQKNRAYRKYLSSQNEADKLEYDRLRRESKKLIRQSKKNLEMYIASIAKSNPKEFYSYVRNKKVITSHINQITLDNGNFVTGETQIADTLNDYFASIFTEENTHTIPEPLLMLHNITPLSVCVFHENEIIKVIDKMKTDKAPGPDGITPRVLKETKFQICKPLSLLFTKSFNSGKVPEDWKLANVTPIEKKGDNSLPSNYRPISLTSVVCKLMETVIRNNLVNFLEENDLINDSQHGFRNRRSCLTNLLDFFYDVFTMYDETKAVDIVYLDFQKAFDKVPHKRLLAKLKSHGINGKLPSWLEDWLSERKQRVVLKW</sequence>
<dbReference type="PROSITE" id="PS50878">
    <property type="entry name" value="RT_POL"/>
    <property type="match status" value="1"/>
</dbReference>
<dbReference type="SUPFAM" id="SSF56219">
    <property type="entry name" value="DNase I-like"/>
    <property type="match status" value="1"/>
</dbReference>
<dbReference type="GO" id="GO:0071897">
    <property type="term" value="P:DNA biosynthetic process"/>
    <property type="evidence" value="ECO:0007669"/>
    <property type="project" value="UniProtKB-ARBA"/>
</dbReference>
<dbReference type="InterPro" id="IPR043502">
    <property type="entry name" value="DNA/RNA_pol_sf"/>
</dbReference>
<evidence type="ECO:0000313" key="2">
    <source>
        <dbReference type="EMBL" id="JAI56839.1"/>
    </source>
</evidence>
<dbReference type="GO" id="GO:0003824">
    <property type="term" value="F:catalytic activity"/>
    <property type="evidence" value="ECO:0007669"/>
    <property type="project" value="InterPro"/>
</dbReference>
<dbReference type="SUPFAM" id="SSF56672">
    <property type="entry name" value="DNA/RNA polymerases"/>
    <property type="match status" value="1"/>
</dbReference>
<reference evidence="2" key="1">
    <citation type="submission" date="2015-09" db="EMBL/GenBank/DDBJ databases">
        <title>Scylla olivacea transcriptome.</title>
        <authorList>
            <person name="Ikhwanuddin M."/>
        </authorList>
    </citation>
    <scope>NUCLEOTIDE SEQUENCE</scope>
</reference>
<feature type="domain" description="Reverse transcriptase" evidence="1">
    <location>
        <begin position="474"/>
        <end position="621"/>
    </location>
</feature>